<reference evidence="5" key="2">
    <citation type="submission" date="2020-09" db="EMBL/GenBank/DDBJ databases">
        <authorList>
            <person name="Sun Q."/>
            <person name="Zhou Y."/>
        </authorList>
    </citation>
    <scope>NUCLEOTIDE SEQUENCE</scope>
    <source>
        <strain evidence="5">CGMCC 1.10998</strain>
    </source>
</reference>
<dbReference type="PANTHER" id="PTHR45783">
    <property type="entry name" value="KINESIN LIGHT CHAIN"/>
    <property type="match status" value="1"/>
</dbReference>
<comment type="caution">
    <text evidence="5">The sequence shown here is derived from an EMBL/GenBank/DDBJ whole genome shotgun (WGS) entry which is preliminary data.</text>
</comment>
<gene>
    <name evidence="5" type="ORF">GCM10011396_49070</name>
</gene>
<keyword evidence="3" id="KW-0677">Repeat</keyword>
<reference evidence="5" key="1">
    <citation type="journal article" date="2014" name="Int. J. Syst. Evol. Microbiol.">
        <title>Complete genome sequence of Corynebacterium casei LMG S-19264T (=DSM 44701T), isolated from a smear-ripened cheese.</title>
        <authorList>
            <consortium name="US DOE Joint Genome Institute (JGI-PGF)"/>
            <person name="Walter F."/>
            <person name="Albersmeier A."/>
            <person name="Kalinowski J."/>
            <person name="Ruckert C."/>
        </authorList>
    </citation>
    <scope>NUCLEOTIDE SEQUENCE</scope>
    <source>
        <strain evidence="5">CGMCC 1.10998</strain>
    </source>
</reference>
<dbReference type="GO" id="GO:0019894">
    <property type="term" value="F:kinesin binding"/>
    <property type="evidence" value="ECO:0007669"/>
    <property type="project" value="TreeGrafter"/>
</dbReference>
<sequence length="211" mass="23637">MNDEATALYQDGRYDQATALAKKSLQLAQSDNTPNNPDVATSLSKLAAIYAAQGFFEQAEPLSRQALAIRVKKLNAEDPDIVANQAQLAGINAAILDRNRTIAPFKRISTAANSSSIFQILNKDAHSATFAFNGSEPNSRKRWRQVIEVDAKQGEDIDLAIVRRMIQIIRTYYTGDFNWESRRLGRTVSMSARPEDTAALEDFMMREFDFR</sequence>
<evidence type="ECO:0000256" key="1">
    <source>
        <dbReference type="ARBA" id="ARBA00004496"/>
    </source>
</evidence>
<dbReference type="EMBL" id="BMED01000006">
    <property type="protein sequence ID" value="GGC95854.1"/>
    <property type="molecule type" value="Genomic_DNA"/>
</dbReference>
<dbReference type="Proteomes" id="UP000637423">
    <property type="component" value="Unassembled WGS sequence"/>
</dbReference>
<dbReference type="InterPro" id="IPR011990">
    <property type="entry name" value="TPR-like_helical_dom_sf"/>
</dbReference>
<dbReference type="InterPro" id="IPR002151">
    <property type="entry name" value="Kinesin_light"/>
</dbReference>
<proteinExistence type="predicted"/>
<accession>A0A916XS65</accession>
<evidence type="ECO:0008006" key="7">
    <source>
        <dbReference type="Google" id="ProtNLM"/>
    </source>
</evidence>
<keyword evidence="4" id="KW-0802">TPR repeat</keyword>
<evidence type="ECO:0000313" key="6">
    <source>
        <dbReference type="Proteomes" id="UP000637423"/>
    </source>
</evidence>
<keyword evidence="2" id="KW-0963">Cytoplasm</keyword>
<dbReference type="Pfam" id="PF13424">
    <property type="entry name" value="TPR_12"/>
    <property type="match status" value="1"/>
</dbReference>
<dbReference type="SUPFAM" id="SSF48452">
    <property type="entry name" value="TPR-like"/>
    <property type="match status" value="1"/>
</dbReference>
<dbReference type="Gene3D" id="1.25.40.10">
    <property type="entry name" value="Tetratricopeptide repeat domain"/>
    <property type="match status" value="1"/>
</dbReference>
<dbReference type="GO" id="GO:0007018">
    <property type="term" value="P:microtubule-based movement"/>
    <property type="evidence" value="ECO:0007669"/>
    <property type="project" value="TreeGrafter"/>
</dbReference>
<evidence type="ECO:0000256" key="2">
    <source>
        <dbReference type="ARBA" id="ARBA00022490"/>
    </source>
</evidence>
<dbReference type="PANTHER" id="PTHR45783:SF3">
    <property type="entry name" value="KINESIN LIGHT CHAIN"/>
    <property type="match status" value="1"/>
</dbReference>
<name>A0A916XS65_9BURK</name>
<protein>
    <recommendedName>
        <fullName evidence="7">Tetratricopeptide repeat-containing protein</fullName>
    </recommendedName>
</protein>
<evidence type="ECO:0000256" key="4">
    <source>
        <dbReference type="ARBA" id="ARBA00022803"/>
    </source>
</evidence>
<dbReference type="AlphaFoldDB" id="A0A916XS65"/>
<dbReference type="GO" id="GO:0005737">
    <property type="term" value="C:cytoplasm"/>
    <property type="evidence" value="ECO:0007669"/>
    <property type="project" value="UniProtKB-SubCell"/>
</dbReference>
<dbReference type="GO" id="GO:0005871">
    <property type="term" value="C:kinesin complex"/>
    <property type="evidence" value="ECO:0007669"/>
    <property type="project" value="InterPro"/>
</dbReference>
<keyword evidence="6" id="KW-1185">Reference proteome</keyword>
<evidence type="ECO:0000313" key="5">
    <source>
        <dbReference type="EMBL" id="GGC95854.1"/>
    </source>
</evidence>
<comment type="subcellular location">
    <subcellularLocation>
        <location evidence="1">Cytoplasm</location>
    </subcellularLocation>
</comment>
<organism evidence="5 6">
    <name type="scientific">Undibacterium terreum</name>
    <dbReference type="NCBI Taxonomy" id="1224302"/>
    <lineage>
        <taxon>Bacteria</taxon>
        <taxon>Pseudomonadati</taxon>
        <taxon>Pseudomonadota</taxon>
        <taxon>Betaproteobacteria</taxon>
        <taxon>Burkholderiales</taxon>
        <taxon>Oxalobacteraceae</taxon>
        <taxon>Undibacterium</taxon>
    </lineage>
</organism>
<evidence type="ECO:0000256" key="3">
    <source>
        <dbReference type="ARBA" id="ARBA00022737"/>
    </source>
</evidence>